<accession>A0A060UV65</accession>
<evidence type="ECO:0000313" key="3">
    <source>
        <dbReference type="Proteomes" id="UP000193925"/>
    </source>
</evidence>
<dbReference type="EMBL" id="LT841305">
    <property type="protein sequence ID" value="SMH64700.1"/>
    <property type="molecule type" value="Genomic_DNA"/>
</dbReference>
<protein>
    <submittedName>
        <fullName evidence="1">Uncharacterized protein</fullName>
    </submittedName>
</protein>
<dbReference type="AlphaFoldDB" id="A0A060UV65"/>
<reference evidence="1" key="2">
    <citation type="submission" date="2014-07" db="EMBL/GenBank/DDBJ databases">
        <title>Initial genome analysis of the psychrotolerant acidophile Acidithiobacillus ferrivorans CF27: insights into iron and sulfur oxidation pathways and into biofilm formation.</title>
        <authorList>
            <person name="Talla E."/>
            <person name="Hedrich S."/>
            <person name="Mangenot S."/>
            <person name="Ji B."/>
            <person name="Johnson D.B."/>
            <person name="Barbe V."/>
            <person name="Bonnefoy V."/>
        </authorList>
    </citation>
    <scope>NUCLEOTIDE SEQUENCE [LARGE SCALE GENOMIC DNA]</scope>
    <source>
        <strain evidence="1">CF27</strain>
    </source>
</reference>
<dbReference type="EMBL" id="CCCS020000035">
    <property type="protein sequence ID" value="CDQ10673.1"/>
    <property type="molecule type" value="Genomic_DNA"/>
</dbReference>
<evidence type="ECO:0000313" key="1">
    <source>
        <dbReference type="EMBL" id="CDQ10673.1"/>
    </source>
</evidence>
<organism evidence="1">
    <name type="scientific">Acidithiobacillus ferrivorans</name>
    <dbReference type="NCBI Taxonomy" id="160808"/>
    <lineage>
        <taxon>Bacteria</taxon>
        <taxon>Pseudomonadati</taxon>
        <taxon>Pseudomonadota</taxon>
        <taxon>Acidithiobacillia</taxon>
        <taxon>Acidithiobacillales</taxon>
        <taxon>Acidithiobacillaceae</taxon>
        <taxon>Acidithiobacillus</taxon>
    </lineage>
</organism>
<dbReference type="Proteomes" id="UP000193925">
    <property type="component" value="Chromosome AFERRI"/>
</dbReference>
<reference evidence="1" key="1">
    <citation type="submission" date="2014-03" db="EMBL/GenBank/DDBJ databases">
        <authorList>
            <person name="Genoscope - CEA"/>
        </authorList>
    </citation>
    <scope>NUCLEOTIDE SEQUENCE [LARGE SCALE GENOMIC DNA]</scope>
    <source>
        <strain evidence="1">CF27</strain>
    </source>
</reference>
<evidence type="ECO:0000313" key="2">
    <source>
        <dbReference type="EMBL" id="SMH64700.1"/>
    </source>
</evidence>
<dbReference type="RefSeq" id="WP_035193238.1">
    <property type="nucleotide sequence ID" value="NZ_CCCS020000035.1"/>
</dbReference>
<reference evidence="2 3" key="3">
    <citation type="submission" date="2017-03" db="EMBL/GenBank/DDBJ databases">
        <authorList>
            <person name="Regsiter A."/>
            <person name="William W."/>
        </authorList>
    </citation>
    <scope>NUCLEOTIDE SEQUENCE [LARGE SCALE GENOMIC DNA]</scope>
    <source>
        <strain evidence="2">PRJEB5721</strain>
    </source>
</reference>
<keyword evidence="3" id="KW-1185">Reference proteome</keyword>
<proteinExistence type="predicted"/>
<gene>
    <name evidence="2" type="ORF">AFERRI_10734</name>
    <name evidence="1" type="ORF">AFERRI_400454</name>
</gene>
<sequence>MLEMTEALIHHARFCVLNMTGGNPVETARELTAAKTFAYKAGCLAFRNGTQIPNGFHSELVEECQQGYFEEKHDQLEEREWRENYEAEKAADQLAYPDSPVERALYCPGGHNVVFTKAGRDECGACGQIMTENAEDQHMNSLIRAGQCM</sequence>
<name>A0A060UV65_9PROT</name>